<proteinExistence type="predicted"/>
<dbReference type="Proteomes" id="UP000008064">
    <property type="component" value="Unassembled WGS sequence"/>
</dbReference>
<evidence type="ECO:0000256" key="1">
    <source>
        <dbReference type="SAM" id="SignalP"/>
    </source>
</evidence>
<dbReference type="AlphaFoldDB" id="F8NMF0"/>
<dbReference type="EMBL" id="GL945431">
    <property type="protein sequence ID" value="EGO27884.1"/>
    <property type="molecule type" value="Genomic_DNA"/>
</dbReference>
<dbReference type="KEGG" id="sla:SERLADRAFT_435651"/>
<dbReference type="RefSeq" id="XP_007315975.1">
    <property type="nucleotide sequence ID" value="XM_007315913.1"/>
</dbReference>
<dbReference type="GeneID" id="18814569"/>
<gene>
    <name evidence="2" type="ORF">SERLADRAFT_435651</name>
</gene>
<feature type="signal peptide" evidence="1">
    <location>
        <begin position="1"/>
        <end position="19"/>
    </location>
</feature>
<dbReference type="OrthoDB" id="3229881at2759"/>
<reference evidence="2" key="1">
    <citation type="submission" date="2011-04" db="EMBL/GenBank/DDBJ databases">
        <title>Evolution of plant cell wall degrading machinery underlies the functional diversity of forest fungi.</title>
        <authorList>
            <consortium name="US DOE Joint Genome Institute (JGI-PGF)"/>
            <person name="Eastwood D.C."/>
            <person name="Floudas D."/>
            <person name="Binder M."/>
            <person name="Majcherczyk A."/>
            <person name="Schneider P."/>
            <person name="Aerts A."/>
            <person name="Asiegbu F.O."/>
            <person name="Baker S.E."/>
            <person name="Barry K."/>
            <person name="Bendiksby M."/>
            <person name="Blumentritt M."/>
            <person name="Coutinho P.M."/>
            <person name="Cullen D."/>
            <person name="Cullen D."/>
            <person name="Gathman A."/>
            <person name="Goodell B."/>
            <person name="Henrissat B."/>
            <person name="Ihrmark K."/>
            <person name="Kauserud H."/>
            <person name="Kohler A."/>
            <person name="LaButti K."/>
            <person name="Lapidus A."/>
            <person name="Lavin J.L."/>
            <person name="Lee Y.-H."/>
            <person name="Lindquist E."/>
            <person name="Lilly W."/>
            <person name="Lucas S."/>
            <person name="Morin E."/>
            <person name="Murat C."/>
            <person name="Oguiza J.A."/>
            <person name="Park J."/>
            <person name="Pisabarro A.G."/>
            <person name="Riley R."/>
            <person name="Rosling A."/>
            <person name="Salamov A."/>
            <person name="Schmidt O."/>
            <person name="Schmutz J."/>
            <person name="Skrede I."/>
            <person name="Stenlid J."/>
            <person name="Wiebenga A."/>
            <person name="Xie X."/>
            <person name="Kues U."/>
            <person name="Hibbett D.S."/>
            <person name="Hoffmeister D."/>
            <person name="Hogberg N."/>
            <person name="Martin F."/>
            <person name="Grigoriev I.V."/>
            <person name="Watkinson S.C."/>
        </authorList>
    </citation>
    <scope>NUCLEOTIDE SEQUENCE</scope>
    <source>
        <strain evidence="2">S7.9</strain>
    </source>
</reference>
<keyword evidence="1" id="KW-0732">Signal</keyword>
<organism>
    <name type="scientific">Serpula lacrymans var. lacrymans (strain S7.9)</name>
    <name type="common">Dry rot fungus</name>
    <dbReference type="NCBI Taxonomy" id="578457"/>
    <lineage>
        <taxon>Eukaryota</taxon>
        <taxon>Fungi</taxon>
        <taxon>Dikarya</taxon>
        <taxon>Basidiomycota</taxon>
        <taxon>Agaricomycotina</taxon>
        <taxon>Agaricomycetes</taxon>
        <taxon>Agaricomycetidae</taxon>
        <taxon>Boletales</taxon>
        <taxon>Coniophorineae</taxon>
        <taxon>Serpulaceae</taxon>
        <taxon>Serpula</taxon>
    </lineage>
</organism>
<name>F8NMF0_SERL9</name>
<sequence>MLKIEGLIFLLSLVVSVLSIPVWENINNRESLGSLVSGTSYLEAMGSVRRTQQTHKPNYLSIDAPKGSTGHAIIKQDPMPPLFFINHHQLWQYQNESYIFPVNVINSTLTADAPLQLSVGKKREGLAGGLWRWRGTMLYYDQGDKSNKGAYLSCLDKSGARGVFMFLDSSPTPRGCETITIHSFVRKGNGR</sequence>
<accession>F8NMF0</accession>
<dbReference type="HOGENOM" id="CLU_115681_0_0_1"/>
<feature type="chain" id="PRO_5003376224" evidence="1">
    <location>
        <begin position="20"/>
        <end position="191"/>
    </location>
</feature>
<protein>
    <submittedName>
        <fullName evidence="2">Uncharacterized protein</fullName>
    </submittedName>
</protein>
<evidence type="ECO:0000313" key="2">
    <source>
        <dbReference type="EMBL" id="EGO27884.1"/>
    </source>
</evidence>